<feature type="region of interest" description="Disordered" evidence="3">
    <location>
        <begin position="3238"/>
        <end position="3488"/>
    </location>
</feature>
<dbReference type="InterPro" id="IPR037593">
    <property type="entry name" value="MIOS/Sea4"/>
</dbReference>
<feature type="region of interest" description="Disordered" evidence="3">
    <location>
        <begin position="811"/>
        <end position="858"/>
    </location>
</feature>
<feature type="compositionally biased region" description="Basic and acidic residues" evidence="3">
    <location>
        <begin position="2455"/>
        <end position="2464"/>
    </location>
</feature>
<name>A0A1I7SZF8_9PELO</name>
<feature type="compositionally biased region" description="Polar residues" evidence="3">
    <location>
        <begin position="2881"/>
        <end position="2892"/>
    </location>
</feature>
<dbReference type="GO" id="GO:0034198">
    <property type="term" value="P:cellular response to amino acid starvation"/>
    <property type="evidence" value="ECO:0007669"/>
    <property type="project" value="TreeGrafter"/>
</dbReference>
<feature type="compositionally biased region" description="Basic residues" evidence="3">
    <location>
        <begin position="2533"/>
        <end position="2542"/>
    </location>
</feature>
<dbReference type="GO" id="GO:1904263">
    <property type="term" value="P:positive regulation of TORC1 signaling"/>
    <property type="evidence" value="ECO:0007669"/>
    <property type="project" value="TreeGrafter"/>
</dbReference>
<feature type="compositionally biased region" description="Low complexity" evidence="3">
    <location>
        <begin position="3252"/>
        <end position="3268"/>
    </location>
</feature>
<sequence>MQDWYFSSLAMTKDDLGFEEIFTEVCPNEFNEFGLKREMRFVSERIVAEYDPSDQLSVREIMHPMDAFRTKEPYFKHKLADKSKHEFVTSIDFHEHITYFPYSKNTGDICLARYISNFNDINFTKISGQDLCSLPGETIYGVRVGRLDKGLLAANHRTGSSVNSTVTVIDLVKPARTIAYYDSPTPVNTIDWVWYSQFLLAVGDDTSLRIMDARSPKSFNAVFFDGGVQKTALCSTRPLEIACWNGSNVLLYDVRRPDVPCAIYDIGLKKQEIILDMKFNPYVTDELFVHTNQHRVFAMKVNPAHLIGGKSVAEKPFKKWQVITFKHIDRGCYATRHSKKRRELMPYENEEIPLYDYYGHYEASKNDPLVPVPNHWVHPSVVDKNDFKRLSRIRELDYESYLYKAVERVAADTCYKTIRPKVFYEAKGVETYDFVFPGVNGIMCYDRLTSEYKIVKSPKHYEGSINPYTGSDAVHLYRTIQIREMIPAQTLTMICNRLENRWDAYQTTQQSLKDLAITVTEETTNVWSHWLRNTAIMQYGGNEFAKVGLEGLSWKDLVKMPKGPLPVPEIPPYDYSKDATSVEEVCQMVAPFFRLFLPDPRPDLFSDSESETDEKNAPPSNPYEMVEFEKGIPSGLSYNMRTLCKCHAKMRYYNKKQNERKYMYCSTGNTFFVGASKRIREKFFKIGWQETTKPQILAHRLLMDTKIRRKKPIQELSKFQRFKPREFQKRVLPPKLITETASVFMKPEYVREREQKEKEMKERAAEPITAPIGLTLSQAKETKKAPVIPDVAKVEDPERARFLIRAAIQLADNNSSDEEGSAPPPQTTPTPPPPPPPSAAAVPIRGPQATSTRNEKDDFEYETAEDAFFGIKKKRMYVIYQPATVPLGLRRYKPVRLRENTFVRRLEHLMYWGRRRHERDILYGRFKENDKRQSSVKERYTLDLKLALNNHMKVGWQTFYDYNFFFSNKCSYNQILRKAIQVYNRMFNYHLRHIPIQNVRHERMLFGVNPRYLLGSSEMEDILDLRQNYTVIENPAIDTYNQFMNYLQSKMPYQFGYNMFLDDFQGDCPLQLESKIPTETVKQTAVYDLDERFMYPKGKIRFCEFDIPPAHMREIERRRLPPDPIKKVVYYLEDIDPPPKTDYSTLRRTRSCPNLSFPKTDAPFDVMYSDVIRRVMGKRFLDEFKGKTENVEYIPPENYESLTFAARNHLGIYASSLGNPVTEVMESTKFLEWDSPMIADTDRKTGHKFMRRVVPFKEPQPPRQIVDIDPWFPFIPLETLQDAERTINVTYIFNDPPLFTWPGLQVLDRGRYEMFTLCPRVPRIPKRRPLDFYKTPLELPDENTQFFTNYFTETMLKGRHPTNNRVRPPIYDELSLNIPYAVLDLLKPVFYGYFVNRPKNRYNEDEVYEMNTRRELQQAILEKRIITFRQPVIEETEQELAIEEHLNVEEDDLRTTSEESDSDEETIKPAKLSTFQMIMEESSEEELDSGDEAFGFWKMFKEEKRPRSSPIKRKLGMFSSETDPPVYTRFNPHTRTNMRKLSMEKEESNDEPLAVGSVLTNVYEQNRVKEKRDGDVPLGSPKKSSIKVHHSTTQPAKPNKSVSWGRNIEHRVPPRFRYGNRRSVEVDRSFLQELYTSIQLAQRIKSTDNIQRTKTSRKNSDPTIVSYKGLPRRSSLDQFYKKDATATCPSCIQEPWPTKEACISCRPETAIYSCSSITKLRVRCPTCRNNIYKFSCMNYEFHSQLSNRIVFLKSKPKLRPIDEKLRAKLAVEEKKERIEDTPAIWTVQNYKPGTTAVDNVFLRSDPRYFSSSQSEQLSGYYYRDFRWICWNMDDEKAEKVIVSEEFDKAFDRDADIDMMRDTMNTISQDGEMDMMTTYDQRTGMRVRRWISYAALATRVQKQSDKARFRKKIADREARILAGEIPVKPALLEQIKQKAKEKEDAASKATEIDENKKAEEKRRQYKIWKKLPIPVFPEDTRKDMPNFTLPKSEDWLESSGSEDELPLIRSRILSTELKEFISTIRTHMERKPKHFDGLKVTYGKLFEKRPILKNDIVLVTKKKNRRRRPPPFRIQRLPLEDTWLNTSLSVDFVPRPNEPKQKRNSMKWTIPFYSAELLNLSAKETKERTFRPPTPPPGIKEVYSKMKSMEKAFYHKQHVKVLASLKKAKVARHRRFHKNRNRTRPPKAWTIACRRAHASKPKRKRVVPAPRLPITPDYKKYIFEFVPKKDRPRYYSSSEISYCDVVRKKTKRMTVVELSDEEYCPHNESPVKHAQKLRRMRLQPTGLIDREIIQQERKAPPKVFNLVSIMKKKPAPEERKRRKITISDAVTFIPEEHSENEQTEMVQSQEKEVHIGQGSEEDIIDEQSKEEKLVVEDESQTEQIQKEMVQPEEMIERRKGELNLETNPVSDHSNKALSEKISKETRAPITPKEVKKRHRLSRKREPKVTTSSSEVESIRDEIIEKQRRKQMRREKREEREKQKERKIEKYIPERARSAPLPVKRKSRDQMPIARSFSVDSGSKCKKALKILAHTHKKAVKRSKREAEKAKREGLTNAESPEKEDVTVKIEGTLSTSEDSFSFSNYKKFSRKRPLDPYPARDPNKARGIAVSKRVKASLAKSMAKAKLIQSSRAEGLHAQRPLLPRWLPSDHETVRSEMESESHYQFQHMRFKRYSRKRKILHLEPLRSRVLNTIRRLHSRKEKHQKMKYKKPMLPEITDLFLNPWEPLLSWPAQMRQFDLLEAELDEVEQESEKAEVLSLKPEPMSWKQMLLKLSDQKVSIKKIRLTTMRKRKQDKQCEAAEAPEKLLEIVVAPTENLKPCMRREGSRRSLLFASAQPREKDNSFLGMNKSLRLVKPPVSTQAAKKSPVPVDPVTSLLNPSIHQNTWLTNTPKPSKPKEGKAADIKKEDEQKTPSQVLKVDVKPSPPPLSPKPTLLSPGPQKDQNDDEEDDPTAPPPKAPADQQWRAAMMARRYIGASKPVIAPSAKKKKKEKESSETKESKAVIPTPVKDATTSSAPQLRKPVVPVQPSEAKPATVTVPTQLPRMAGTKVKENKVYEEPVAKPKATGPPPVTPKSPIVPKTTARKGVHSWYSDSSDDTPLENEPTTSGTPSVSRNQVPTSEEQKKKKDETPGKKSENPPKPEPAEAAKPVQKPASTPARSFFSALIGRKKVPPLSISTTEEAADTSKSSPILPHIKKPETGQLMKRSPTSDTPRHPPIENDATIVKFVDGKPIADLAPVNFAMSQRRRNRPTGPNSGTKSGSSSGSGSDNEDGPSRKTSQTTVVQGPKLTSALKPSVSEMSFQRIVTQSRYSSGKSVRFGPTSYAPVKPPTPPPEPVVIPKPEPRPEISFETLAEEMLLEQERQREEEEKKRRMERAAIAQQERAAAAAAAAAVQPKEKTPPVQPGEHPSTSTASASSSVPTTSAASSSQPNETGGTVQTADSSAVRKTSTRRQKVIEEDLPKPAKPEPEQPPQLEVPRGVQRYDPVSQRKYYTRHGHEWKPPRKRIPLPIPPLRPLPPMMALPDPEPLPAALPPPLPPAVKQKKRRKKEPEPVETTLVLDGTKHFSKLTAENLKLLNREFDDDSSDSINTSLESIHDYEADCIASSHKDLVGKYRELKRRAQDEDSEDDIIERKVLFHPNFNDSIIPKTMASKKAPKYDTISRKLKRMEKKRMDKIRESGLHSLSERESAINAVRHVKKVKFFLANNKKMLPPVASDFKPKSILKNLKPPITWFYRIDCEGLDQSAEEKIEELIRAKQLTALEANNSKVDQRPEDVLIEFPKFDAHPPSRSLSWTTVSTNASLNSLLDALTAVGSSPARNTMDPEPEPDQIIESPETEPEYPIFENDERSSPKPKISKQYPVVYVGATVGRSPSTSLSAVNLNENEAISSVAQDGSEILEYVGQEESTTEPVKRRFDPFVRPISALFNAFGGSSTEVGTDAAASRSRPAERTFGGLFRRSSPPTPELSTRPVSESPTRKRVRLPITSISQGSSAEDILALMQAEPDALQKMEEAEILKNAPPKSTIVYPMGTPMWREELKLKYSLFNQFKRKKEESMQRKLIEYLDHQSDTKPSNQLSVMKSLVTFNLNEYMKTNKYPRPFLDTDLLGKYDPKSLKIYCSSRSGARRSSAIIVKKITECQKRFEEAKKLVLSKQTEPISKKELAKQAKESMKLLTKRKPRRIRAMYKFKQTCIKYRVKVTIKKSDMKVETTDENKVEATKTKDSFKPIITTVKKQSEIPSTTDDTVVSDIEEDTECVVDYDGDNDDDLVNEDLEWVAASNPAVVRKNQRSKLLKKYFYFSVRMAKKVSRLSVGAQKPFIFYAFISKLRARIHQFMDIRRKEKRAERLKNATSSLKKSENVRKIRNLSDRKRKTGKKSDRKPLILRDSLKYGNTTQNQVIVEESKFNFRKLNAKLETFFECLDEYIDVGTPIKLMFRSKNTYLPVKMFDTTKKQLVDPVYYSSPTPCNTDSDFSDFSADDEKVEDTREFFERESLESTFHVKGLPGLLYLARLVQERVGDDIERNIPFHGPGMESSKLVVYMTPIRRLMLNSLGLKMADRLNAAMFSRTRNDNIEVWFTFLYKMLCYGRGDFCKYIIDKLSLSQGPLNKKYDTMDLQYQAHIAHKLYKKMIYLANGREAKLALHEFFEIGLDIDQNPLKKPFKLGVYDYMLHGDRQPWTRKNWTEACDQFLAYSTTKESVLVTCQASLLIMRMIFTGGHSQNIIDKLISMSLPVRDKLLFIINLTPPDNIVENIVKMFHTVRGLDRLPFVGLGYHADPLRVLFEEAVESGDPQLIAHFVRIGRCLDRRSREPMMTDCGSDHIQSRDFANIMCKVFDNGKERRPYGAPTMDEMFPFRYVMHPDGTEVTETTEELAEIMECEVTRYMAILELTKGASMAKGDLDHNPKFQTYPNRFFFDVVCTGCKTNVCKGRNLGRLGRTLCVSTMPMIEQDKDKKRWPNAKTMSMRLTWENYIETLDPTENKMLMAKDIEEEKTDITVQVLPSRFGCFQCRFSLPRCVVCMCPYLNDHMDFALKERNERFSQFSVCNICNHGGHVSHIAQWFESETFCPVAGCDCKCQRAKYTKNLKGKLRRHMLLSANMRAKSHLCNPECAIEADIDEGYLPDPDATLIYEVEEEE</sequence>
<dbReference type="InterPro" id="IPR036322">
    <property type="entry name" value="WD40_repeat_dom_sf"/>
</dbReference>
<feature type="region of interest" description="Disordered" evidence="3">
    <location>
        <begin position="2533"/>
        <end position="2565"/>
    </location>
</feature>
<feature type="compositionally biased region" description="Basic and acidic residues" evidence="3">
    <location>
        <begin position="2991"/>
        <end position="3001"/>
    </location>
</feature>
<feature type="compositionally biased region" description="Basic and acidic residues" evidence="3">
    <location>
        <begin position="2895"/>
        <end position="2911"/>
    </location>
</feature>
<feature type="compositionally biased region" description="Polar residues" evidence="3">
    <location>
        <begin position="3103"/>
        <end position="3120"/>
    </location>
</feature>
<feature type="compositionally biased region" description="Pro residues" evidence="3">
    <location>
        <begin position="822"/>
        <end position="838"/>
    </location>
</feature>
<dbReference type="eggNOG" id="KOG1008">
    <property type="taxonomic scope" value="Eukaryota"/>
</dbReference>
<feature type="region of interest" description="Disordered" evidence="3">
    <location>
        <begin position="2881"/>
        <end position="3223"/>
    </location>
</feature>
<dbReference type="Proteomes" id="UP000095282">
    <property type="component" value="Unplaced"/>
</dbReference>
<feature type="compositionally biased region" description="Basic residues" evidence="3">
    <location>
        <begin position="2433"/>
        <end position="2444"/>
    </location>
</feature>
<feature type="domain" description="GATOR2 complex protein MIO zinc-ribbon like" evidence="4">
    <location>
        <begin position="5005"/>
        <end position="5079"/>
    </location>
</feature>
<keyword evidence="5" id="KW-1185">Reference proteome</keyword>
<dbReference type="GO" id="GO:0005737">
    <property type="term" value="C:cytoplasm"/>
    <property type="evidence" value="ECO:0007669"/>
    <property type="project" value="TreeGrafter"/>
</dbReference>
<feature type="compositionally biased region" description="Low complexity" evidence="3">
    <location>
        <begin position="3377"/>
        <end position="3393"/>
    </location>
</feature>
<reference evidence="6" key="1">
    <citation type="submission" date="2016-11" db="UniProtKB">
        <authorList>
            <consortium name="WormBaseParasite"/>
        </authorList>
    </citation>
    <scope>IDENTIFICATION</scope>
</reference>
<feature type="compositionally biased region" description="Pro residues" evidence="3">
    <location>
        <begin position="3520"/>
        <end position="3539"/>
    </location>
</feature>
<feature type="compositionally biased region" description="Basic and acidic residues" evidence="3">
    <location>
        <begin position="3360"/>
        <end position="3376"/>
    </location>
</feature>
<feature type="compositionally biased region" description="Pro residues" evidence="3">
    <location>
        <begin position="3327"/>
        <end position="3341"/>
    </location>
</feature>
<feature type="compositionally biased region" description="Polar residues" evidence="3">
    <location>
        <begin position="3298"/>
        <end position="3315"/>
    </location>
</feature>
<feature type="compositionally biased region" description="Low complexity" evidence="3">
    <location>
        <begin position="3410"/>
        <end position="3429"/>
    </location>
</feature>
<feature type="region of interest" description="Disordered" evidence="3">
    <location>
        <begin position="3935"/>
        <end position="3980"/>
    </location>
</feature>
<dbReference type="Gene3D" id="2.130.10.10">
    <property type="entry name" value="YVTN repeat-like/Quinoprotein amine dehydrogenase"/>
    <property type="match status" value="1"/>
</dbReference>
<accession>A0A1I7SZF8</accession>
<comment type="similarity">
    <text evidence="1">Belongs to the WD repeat mio family.</text>
</comment>
<feature type="coiled-coil region" evidence="2">
    <location>
        <begin position="1931"/>
        <end position="1961"/>
    </location>
</feature>
<feature type="region of interest" description="Disordered" evidence="3">
    <location>
        <begin position="2857"/>
        <end position="2876"/>
    </location>
</feature>
<dbReference type="InterPro" id="IPR015943">
    <property type="entry name" value="WD40/YVTN_repeat-like_dom_sf"/>
</dbReference>
<evidence type="ECO:0000313" key="5">
    <source>
        <dbReference type="Proteomes" id="UP000095282"/>
    </source>
</evidence>
<feature type="compositionally biased region" description="Polar residues" evidence="3">
    <location>
        <begin position="3967"/>
        <end position="3976"/>
    </location>
</feature>
<feature type="compositionally biased region" description="Basic and acidic residues" evidence="3">
    <location>
        <begin position="3049"/>
        <end position="3061"/>
    </location>
</feature>
<evidence type="ECO:0000256" key="1">
    <source>
        <dbReference type="ARBA" id="ARBA00009713"/>
    </source>
</evidence>
<feature type="compositionally biased region" description="Basic and acidic residues" evidence="3">
    <location>
        <begin position="2411"/>
        <end position="2425"/>
    </location>
</feature>
<dbReference type="Pfam" id="PF17034">
    <property type="entry name" value="zinc_ribbon_16"/>
    <property type="match status" value="1"/>
</dbReference>
<dbReference type="SUPFAM" id="SSF50978">
    <property type="entry name" value="WD40 repeat-like"/>
    <property type="match status" value="1"/>
</dbReference>
<keyword evidence="2" id="KW-0175">Coiled coil</keyword>
<feature type="region of interest" description="Disordered" evidence="3">
    <location>
        <begin position="4347"/>
        <end position="4379"/>
    </location>
</feature>
<feature type="region of interest" description="Disordered" evidence="3">
    <location>
        <begin position="604"/>
        <end position="624"/>
    </location>
</feature>
<dbReference type="STRING" id="1561998.A0A1I7SZF8"/>
<dbReference type="PANTHER" id="PTHR16453:SF9">
    <property type="entry name" value="GATOR COMPLEX PROTEIN MIOS"/>
    <property type="match status" value="1"/>
</dbReference>
<feature type="region of interest" description="Disordered" evidence="3">
    <location>
        <begin position="3520"/>
        <end position="3556"/>
    </location>
</feature>
<feature type="compositionally biased region" description="Basic and acidic residues" evidence="3">
    <location>
        <begin position="1447"/>
        <end position="1457"/>
    </location>
</feature>
<dbReference type="InterPro" id="IPR031488">
    <property type="entry name" value="Zn_ribbon_mio"/>
</dbReference>
<feature type="region of interest" description="Disordered" evidence="3">
    <location>
        <begin position="3816"/>
        <end position="3856"/>
    </location>
</feature>
<feature type="compositionally biased region" description="Acidic residues" evidence="3">
    <location>
        <begin position="3825"/>
        <end position="3840"/>
    </location>
</feature>
<proteinExistence type="inferred from homology"/>
<evidence type="ECO:0000313" key="6">
    <source>
        <dbReference type="WBParaSite" id="Csp11.Scaffold409.g1010.t1"/>
    </source>
</evidence>
<evidence type="ECO:0000256" key="3">
    <source>
        <dbReference type="SAM" id="MobiDB-lite"/>
    </source>
</evidence>
<feature type="compositionally biased region" description="Basic and acidic residues" evidence="3">
    <location>
        <begin position="3455"/>
        <end position="3469"/>
    </location>
</feature>
<feature type="compositionally biased region" description="Basic and acidic residues" evidence="3">
    <location>
        <begin position="2543"/>
        <end position="2565"/>
    </location>
</feature>
<feature type="compositionally biased region" description="Basic and acidic residues" evidence="3">
    <location>
        <begin position="2473"/>
        <end position="2495"/>
    </location>
</feature>
<feature type="compositionally biased region" description="Polar residues" evidence="3">
    <location>
        <begin position="1591"/>
        <end position="1602"/>
    </location>
</feature>
<evidence type="ECO:0000259" key="4">
    <source>
        <dbReference type="Pfam" id="PF17034"/>
    </source>
</evidence>
<feature type="region of interest" description="Disordered" evidence="3">
    <location>
        <begin position="1567"/>
        <end position="1602"/>
    </location>
</feature>
<feature type="region of interest" description="Disordered" evidence="3">
    <location>
        <begin position="1447"/>
        <end position="1467"/>
    </location>
</feature>
<feature type="region of interest" description="Disordered" evidence="3">
    <location>
        <begin position="2372"/>
        <end position="2518"/>
    </location>
</feature>
<organism evidence="5 6">
    <name type="scientific">Caenorhabditis tropicalis</name>
    <dbReference type="NCBI Taxonomy" id="1561998"/>
    <lineage>
        <taxon>Eukaryota</taxon>
        <taxon>Metazoa</taxon>
        <taxon>Ecdysozoa</taxon>
        <taxon>Nematoda</taxon>
        <taxon>Chromadorea</taxon>
        <taxon>Rhabditida</taxon>
        <taxon>Rhabditina</taxon>
        <taxon>Rhabditomorpha</taxon>
        <taxon>Rhabditoidea</taxon>
        <taxon>Rhabditidae</taxon>
        <taxon>Peloderinae</taxon>
        <taxon>Caenorhabditis</taxon>
    </lineage>
</organism>
<feature type="region of interest" description="Disordered" evidence="3">
    <location>
        <begin position="3493"/>
        <end position="3512"/>
    </location>
</feature>
<dbReference type="PANTHER" id="PTHR16453">
    <property type="entry name" value="WD40 DOMAIN-CONTAINING PROTEIN MIO FAMILY MEMBER"/>
    <property type="match status" value="1"/>
</dbReference>
<dbReference type="CDD" id="cd16691">
    <property type="entry name" value="mRING-H2-C3H3C2_Mio"/>
    <property type="match status" value="1"/>
</dbReference>
<feature type="compositionally biased region" description="Basic and acidic residues" evidence="3">
    <location>
        <begin position="4356"/>
        <end position="4369"/>
    </location>
</feature>
<protein>
    <submittedName>
        <fullName evidence="6">Zinc_ribbon_16 domain-containing protein</fullName>
    </submittedName>
</protein>
<feature type="compositionally biased region" description="Polar residues" evidence="3">
    <location>
        <begin position="3175"/>
        <end position="3189"/>
    </location>
</feature>
<feature type="compositionally biased region" description="Polar residues" evidence="3">
    <location>
        <begin position="3430"/>
        <end position="3448"/>
    </location>
</feature>
<evidence type="ECO:0000256" key="2">
    <source>
        <dbReference type="SAM" id="Coils"/>
    </source>
</evidence>
<dbReference type="WBParaSite" id="Csp11.Scaffold409.g1010.t1">
    <property type="protein sequence ID" value="Csp11.Scaffold409.g1010.t1"/>
    <property type="gene ID" value="Csp11.Scaffold409.g1010"/>
</dbReference>
<feature type="compositionally biased region" description="Basic and acidic residues" evidence="3">
    <location>
        <begin position="3121"/>
        <end position="3145"/>
    </location>
</feature>